<feature type="compositionally biased region" description="Acidic residues" evidence="1">
    <location>
        <begin position="93"/>
        <end position="115"/>
    </location>
</feature>
<name>A0A9P6Q3D7_9FUNG</name>
<feature type="compositionally biased region" description="Acidic residues" evidence="1">
    <location>
        <begin position="1070"/>
        <end position="1104"/>
    </location>
</feature>
<feature type="compositionally biased region" description="Low complexity" evidence="1">
    <location>
        <begin position="1320"/>
        <end position="1332"/>
    </location>
</feature>
<feature type="region of interest" description="Disordered" evidence="1">
    <location>
        <begin position="1265"/>
        <end position="1428"/>
    </location>
</feature>
<feature type="region of interest" description="Disordered" evidence="1">
    <location>
        <begin position="989"/>
        <end position="1106"/>
    </location>
</feature>
<dbReference type="EMBL" id="JAAAJB010000353">
    <property type="protein sequence ID" value="KAG0257629.1"/>
    <property type="molecule type" value="Genomic_DNA"/>
</dbReference>
<feature type="compositionally biased region" description="Basic residues" evidence="1">
    <location>
        <begin position="1235"/>
        <end position="1250"/>
    </location>
</feature>
<feature type="compositionally biased region" description="Polar residues" evidence="1">
    <location>
        <begin position="1536"/>
        <end position="1546"/>
    </location>
</feature>
<feature type="compositionally biased region" description="Low complexity" evidence="1">
    <location>
        <begin position="1558"/>
        <end position="1568"/>
    </location>
</feature>
<feature type="compositionally biased region" description="Low complexity" evidence="1">
    <location>
        <begin position="1000"/>
        <end position="1019"/>
    </location>
</feature>
<feature type="compositionally biased region" description="Gly residues" evidence="1">
    <location>
        <begin position="347"/>
        <end position="359"/>
    </location>
</feature>
<evidence type="ECO:0000256" key="1">
    <source>
        <dbReference type="SAM" id="MobiDB-lite"/>
    </source>
</evidence>
<feature type="compositionally biased region" description="Low complexity" evidence="1">
    <location>
        <begin position="742"/>
        <end position="755"/>
    </location>
</feature>
<feature type="domain" description="RGS" evidence="2">
    <location>
        <begin position="33"/>
        <end position="228"/>
    </location>
</feature>
<accession>A0A9P6Q3D7</accession>
<dbReference type="PANTHER" id="PTHR10845:SF192">
    <property type="entry name" value="DOUBLE HIT, ISOFORM B"/>
    <property type="match status" value="1"/>
</dbReference>
<feature type="region of interest" description="Disordered" evidence="1">
    <location>
        <begin position="742"/>
        <end position="793"/>
    </location>
</feature>
<proteinExistence type="predicted"/>
<dbReference type="Pfam" id="PF00615">
    <property type="entry name" value="RGS"/>
    <property type="match status" value="2"/>
</dbReference>
<feature type="region of interest" description="Disordered" evidence="1">
    <location>
        <begin position="343"/>
        <end position="375"/>
    </location>
</feature>
<feature type="compositionally biased region" description="Low complexity" evidence="1">
    <location>
        <begin position="1388"/>
        <end position="1425"/>
    </location>
</feature>
<dbReference type="SUPFAM" id="SSF48097">
    <property type="entry name" value="Regulator of G-protein signaling, RGS"/>
    <property type="match status" value="1"/>
</dbReference>
<feature type="region of interest" description="Disordered" evidence="1">
    <location>
        <begin position="465"/>
        <end position="575"/>
    </location>
</feature>
<feature type="region of interest" description="Disordered" evidence="1">
    <location>
        <begin position="631"/>
        <end position="675"/>
    </location>
</feature>
<dbReference type="InterPro" id="IPR016137">
    <property type="entry name" value="RGS"/>
</dbReference>
<dbReference type="InterPro" id="IPR044926">
    <property type="entry name" value="RGS_subdomain_2"/>
</dbReference>
<keyword evidence="4" id="KW-1185">Reference proteome</keyword>
<dbReference type="CDD" id="cd07440">
    <property type="entry name" value="RGS"/>
    <property type="match status" value="1"/>
</dbReference>
<feature type="region of interest" description="Disordered" evidence="1">
    <location>
        <begin position="819"/>
        <end position="859"/>
    </location>
</feature>
<dbReference type="OrthoDB" id="196547at2759"/>
<dbReference type="Proteomes" id="UP000807716">
    <property type="component" value="Unassembled WGS sequence"/>
</dbReference>
<gene>
    <name evidence="3" type="ORF">DFQ27_005019</name>
</gene>
<protein>
    <recommendedName>
        <fullName evidence="2">RGS domain-containing protein</fullName>
    </recommendedName>
</protein>
<feature type="compositionally biased region" description="Polar residues" evidence="1">
    <location>
        <begin position="472"/>
        <end position="486"/>
    </location>
</feature>
<feature type="compositionally biased region" description="Basic and acidic residues" evidence="1">
    <location>
        <begin position="80"/>
        <end position="92"/>
    </location>
</feature>
<feature type="compositionally biased region" description="Low complexity" evidence="1">
    <location>
        <begin position="831"/>
        <end position="842"/>
    </location>
</feature>
<evidence type="ECO:0000313" key="3">
    <source>
        <dbReference type="EMBL" id="KAG0257629.1"/>
    </source>
</evidence>
<dbReference type="PANTHER" id="PTHR10845">
    <property type="entry name" value="REGULATOR OF G PROTEIN SIGNALING"/>
    <property type="match status" value="1"/>
</dbReference>
<feature type="region of interest" description="Disordered" evidence="1">
    <location>
        <begin position="80"/>
        <end position="144"/>
    </location>
</feature>
<feature type="region of interest" description="Disordered" evidence="1">
    <location>
        <begin position="1139"/>
        <end position="1158"/>
    </location>
</feature>
<feature type="region of interest" description="Disordered" evidence="1">
    <location>
        <begin position="1206"/>
        <end position="1250"/>
    </location>
</feature>
<comment type="caution">
    <text evidence="3">The sequence shown here is derived from an EMBL/GenBank/DDBJ whole genome shotgun (WGS) entry which is preliminary data.</text>
</comment>
<dbReference type="PROSITE" id="PS50132">
    <property type="entry name" value="RGS"/>
    <property type="match status" value="1"/>
</dbReference>
<evidence type="ECO:0000259" key="2">
    <source>
        <dbReference type="PROSITE" id="PS50132"/>
    </source>
</evidence>
<feature type="compositionally biased region" description="Low complexity" evidence="1">
    <location>
        <begin position="494"/>
        <end position="531"/>
    </location>
</feature>
<feature type="region of interest" description="Disordered" evidence="1">
    <location>
        <begin position="1604"/>
        <end position="1627"/>
    </location>
</feature>
<organism evidence="3 4">
    <name type="scientific">Actinomortierella ambigua</name>
    <dbReference type="NCBI Taxonomy" id="1343610"/>
    <lineage>
        <taxon>Eukaryota</taxon>
        <taxon>Fungi</taxon>
        <taxon>Fungi incertae sedis</taxon>
        <taxon>Mucoromycota</taxon>
        <taxon>Mortierellomycotina</taxon>
        <taxon>Mortierellomycetes</taxon>
        <taxon>Mortierellales</taxon>
        <taxon>Mortierellaceae</taxon>
        <taxon>Actinomortierella</taxon>
    </lineage>
</organism>
<feature type="compositionally biased region" description="Gly residues" evidence="1">
    <location>
        <begin position="1306"/>
        <end position="1319"/>
    </location>
</feature>
<dbReference type="Gene3D" id="1.10.167.10">
    <property type="entry name" value="Regulator of G-protein Signalling 4, domain 2"/>
    <property type="match status" value="1"/>
</dbReference>
<feature type="compositionally biased region" description="Basic and acidic residues" evidence="1">
    <location>
        <begin position="538"/>
        <end position="553"/>
    </location>
</feature>
<sequence>MASLPTRPRPRSRVTGQLLLLTNPRESSSNDVRFQAILHNTIALDHFRQFCFQEYSLENLLFWMDVELFASPSQELLELDKRHNERTDRLTSEEDEGNREEEEESKEESDDESEEATANAADADARKGSSKKMSTTKHPTLAQHEHFSVQHARYIYLTYIDACAPLQVNLNDEIRSEIPWPILDESHGGADPAVDRHIFDAAQEHTYQLMRGHTLARFEESDLWKAVETMIQEKPEEYTRANIDGTFNSHYRPSTSVIRDLVRRSKSRSPTVLPHALYNWNNSTSDLDRARDKEETLAEVMRQYFGPIPAALRHQTKLLRGLGLLSRAEEEEYELGLERAVASSGASGDGEGIGSGSGGDSLLPPPRMHLPRSNSSNTFLSIYSATGNNNSHGGHQSNRNSVISSTVDLATTKRFSTASAIATRWMVAGYFDDEIRLTSAQRRKLLHRNNKLTRFFGSRVDGTLLPVHEGSSDQQHPGGASSTQKHQGSEHSEASSGRRSGGHRSTASSASMGSSIALPPGAASSSLSNSNMRSDQGILRDDAKKLGRTEKRVSISGPTATTLSGGSSRRGSKSMVIRLPSQRERFFARFRPRSTYVDSTSTTTSTTTIPGSSIAAEHPRFSFVVKARQQAGSGTGKRASTSSFSSRKEGFLNRNSTPKTKPSHKRVMTLPQPLPHPLWMGPLDRRGSLSDQEGISPSDTITGVLRHERLRAAPSIHVASGNTVAAAGGAASSAGDTAVVAPETGATSSVSARSTTRPRHDSTLSNMQGAAAAAAAASTEQDHHQTLRSRRKKADKLASFFGTPLTPWELSTQLKMEQEADSLVSDSAVHQQQQSSKGSSESARSHHHQQHQQPVQFNPTYASINQLSERDRTILWKRSKKLKELLGQTLPEMDVEAALTLPVLRRRGSSRSVGPLPSSHHHYLHVASGSSFRRRRPGSRVAIRSRRSSLANSHPHGAGLTRRRQSTVSTSGMRPVSVASLESSEWLLQGHHNDGSSNKSTPSSPRRSVRSAATSSVTAQIQYGRYLAPTGQRRPSNSVPSAVADKEAEQFGESRGVSSALEMDSRSGEEACEEEADDDDDDDLYEEVTTTDDDDDSDDDDGVYEDMGYSATANATTTNTANINTTAGAATATTAAGLTQDGQNQQHPEGCASSRLGQKKRMDKIQQFMGERVPKQDLWVGAVGRESARKMLESMMAEDHLYLDEWEDASPPPPAAATDGRRQTLSGATSPIARLRPRKGGLMSKRRNKKAAAAAAAALAAAHLREKTTEEEGSEEVRSSLSVADGDGLTETDPASARSSMSASVLGGGGGGAGAGAAVGAGLSSSPLSGLLHAHHRSSGVGGVGGGKKKVRTERSLSDPPALPSSFAPRAFVKGVFRSGKDSHGTHHQTQGHGADGAAASPPSGASSSSSPKNSTASPSSPSAGMYGRSSADAILSKTTYHTAAPAAGGHGELKCLDEETLQSMPRLRTMAAGDKERFMKRAEKLNRLFGAIPPSALLESSLTTFPLTRGFRTEDDDDEQRGAEGDEKMKEGRNMESTLEKSTGYSGELHLPGVPRLTLTTTTASLTTDDDEAGSKRSGRHTKGNGRGSISSFASLYELAGRLASHSGGSSPPASPSHRKVDLKDDTAKVVESLAI</sequence>
<feature type="region of interest" description="Disordered" evidence="1">
    <location>
        <begin position="908"/>
        <end position="976"/>
    </location>
</feature>
<evidence type="ECO:0000313" key="4">
    <source>
        <dbReference type="Proteomes" id="UP000807716"/>
    </source>
</evidence>
<dbReference type="InterPro" id="IPR036305">
    <property type="entry name" value="RGS_sf"/>
</dbReference>
<reference evidence="3" key="1">
    <citation type="journal article" date="2020" name="Fungal Divers.">
        <title>Resolving the Mortierellaceae phylogeny through synthesis of multi-gene phylogenetics and phylogenomics.</title>
        <authorList>
            <person name="Vandepol N."/>
            <person name="Liber J."/>
            <person name="Desiro A."/>
            <person name="Na H."/>
            <person name="Kennedy M."/>
            <person name="Barry K."/>
            <person name="Grigoriev I.V."/>
            <person name="Miller A.N."/>
            <person name="O'Donnell K."/>
            <person name="Stajich J.E."/>
            <person name="Bonito G."/>
        </authorList>
    </citation>
    <scope>NUCLEOTIDE SEQUENCE</scope>
    <source>
        <strain evidence="3">BC1065</strain>
    </source>
</reference>
<feature type="compositionally biased region" description="Basic and acidic residues" evidence="1">
    <location>
        <begin position="1521"/>
        <end position="1535"/>
    </location>
</feature>
<feature type="compositionally biased region" description="Basic residues" evidence="1">
    <location>
        <begin position="932"/>
        <end position="947"/>
    </location>
</feature>
<feature type="region of interest" description="Disordered" evidence="1">
    <location>
        <begin position="1510"/>
        <end position="1591"/>
    </location>
</feature>
<dbReference type="SMART" id="SM00315">
    <property type="entry name" value="RGS"/>
    <property type="match status" value="1"/>
</dbReference>
<feature type="compositionally biased region" description="Basic and acidic residues" evidence="1">
    <location>
        <begin position="1265"/>
        <end position="1278"/>
    </location>
</feature>